<reference evidence="9 10" key="1">
    <citation type="submission" date="2018-08" db="EMBL/GenBank/DDBJ databases">
        <title>Chitinophagaceae sp. K23C18032701, a novel bacterium isolated from forest soil.</title>
        <authorList>
            <person name="Wang C."/>
        </authorList>
    </citation>
    <scope>NUCLEOTIDE SEQUENCE [LARGE SCALE GENOMIC DNA]</scope>
    <source>
        <strain evidence="9 10">K23C18032701</strain>
    </source>
</reference>
<proteinExistence type="inferred from homology"/>
<sequence length="549" mass="61637">MKSKKALLPMLLLICTSMACKKYVDVTNPDTFIDPYYWKDENSVKAYSWEFYNLFTGYGNGSSASGDFYFPSLTDDQAAATFTQYPQTTASTNGSWFFGYIRKANILLERVDLASMSDEAKNNWKGIAHFFRAYQYFQLVQTFGDVPWFSHSMDISDSANIYKPRDPRALVMDSVKADLDFAIANLRANAGDNTVNRDVALALQSRVCLYEGTYRKYHIELKLPNADDYLKASQDASSKLMASTYALSPDYQANYNSVNLGTNKEMILYKRYEPAYLTHSLIAYNYSSTAMNGLSKAAVESYLCSDGLPISSSPLYKGDNTIADLTTNRDRRLKVTIDTAALCYTGNPLGSFSSSTGYRPTKFLPATIDLTQVQIGTNVTDAPLFWLSEIYLNYAEASAELADDGKYNIVQSDIDNTINKLRARAKVAPLLLSNVPNDPKRDPSVSALLWEVRRERRVELMMDGFRLQDLYRWKKGDYMDSNKNPDSFLGAHVPANGKVTLNADGYIMPYKATLQRVFVDPKNYLSAIPTSQILLYPAAIQASMQNPGW</sequence>
<accession>A0A3E1NGU8</accession>
<feature type="chain" id="PRO_5017662863" evidence="6">
    <location>
        <begin position="22"/>
        <end position="549"/>
    </location>
</feature>
<organism evidence="9 10">
    <name type="scientific">Deminuibacter soli</name>
    <dbReference type="NCBI Taxonomy" id="2291815"/>
    <lineage>
        <taxon>Bacteria</taxon>
        <taxon>Pseudomonadati</taxon>
        <taxon>Bacteroidota</taxon>
        <taxon>Chitinophagia</taxon>
        <taxon>Chitinophagales</taxon>
        <taxon>Chitinophagaceae</taxon>
        <taxon>Deminuibacter</taxon>
    </lineage>
</organism>
<evidence type="ECO:0000256" key="3">
    <source>
        <dbReference type="ARBA" id="ARBA00022729"/>
    </source>
</evidence>
<dbReference type="EMBL" id="QTJU01000006">
    <property type="protein sequence ID" value="RFM27107.1"/>
    <property type="molecule type" value="Genomic_DNA"/>
</dbReference>
<keyword evidence="3 6" id="KW-0732">Signal</keyword>
<evidence type="ECO:0000256" key="1">
    <source>
        <dbReference type="ARBA" id="ARBA00004442"/>
    </source>
</evidence>
<dbReference type="PROSITE" id="PS51257">
    <property type="entry name" value="PROKAR_LIPOPROTEIN"/>
    <property type="match status" value="1"/>
</dbReference>
<evidence type="ECO:0000313" key="9">
    <source>
        <dbReference type="EMBL" id="RFM27107.1"/>
    </source>
</evidence>
<dbReference type="RefSeq" id="WP_116848413.1">
    <property type="nucleotide sequence ID" value="NZ_QTJU01000006.1"/>
</dbReference>
<dbReference type="Proteomes" id="UP000261284">
    <property type="component" value="Unassembled WGS sequence"/>
</dbReference>
<feature type="signal peptide" evidence="6">
    <location>
        <begin position="1"/>
        <end position="21"/>
    </location>
</feature>
<evidence type="ECO:0000256" key="6">
    <source>
        <dbReference type="SAM" id="SignalP"/>
    </source>
</evidence>
<dbReference type="GO" id="GO:0009279">
    <property type="term" value="C:cell outer membrane"/>
    <property type="evidence" value="ECO:0007669"/>
    <property type="project" value="UniProtKB-SubCell"/>
</dbReference>
<comment type="subcellular location">
    <subcellularLocation>
        <location evidence="1">Cell outer membrane</location>
    </subcellularLocation>
</comment>
<feature type="domain" description="SusD-like N-terminal" evidence="8">
    <location>
        <begin position="84"/>
        <end position="209"/>
    </location>
</feature>
<dbReference type="InterPro" id="IPR033985">
    <property type="entry name" value="SusD-like_N"/>
</dbReference>
<comment type="similarity">
    <text evidence="2">Belongs to the SusD family.</text>
</comment>
<evidence type="ECO:0000256" key="5">
    <source>
        <dbReference type="ARBA" id="ARBA00023237"/>
    </source>
</evidence>
<keyword evidence="4" id="KW-0472">Membrane</keyword>
<dbReference type="Pfam" id="PF14322">
    <property type="entry name" value="SusD-like_3"/>
    <property type="match status" value="1"/>
</dbReference>
<protein>
    <submittedName>
        <fullName evidence="9">RagB/SusD family nutrient uptake outer membrane protein</fullName>
    </submittedName>
</protein>
<name>A0A3E1NGU8_9BACT</name>
<dbReference type="InterPro" id="IPR011990">
    <property type="entry name" value="TPR-like_helical_dom_sf"/>
</dbReference>
<evidence type="ECO:0000256" key="4">
    <source>
        <dbReference type="ARBA" id="ARBA00023136"/>
    </source>
</evidence>
<dbReference type="SUPFAM" id="SSF48452">
    <property type="entry name" value="TPR-like"/>
    <property type="match status" value="1"/>
</dbReference>
<evidence type="ECO:0000313" key="10">
    <source>
        <dbReference type="Proteomes" id="UP000261284"/>
    </source>
</evidence>
<keyword evidence="5" id="KW-0998">Cell outer membrane</keyword>
<dbReference type="OrthoDB" id="5694214at2"/>
<evidence type="ECO:0000256" key="2">
    <source>
        <dbReference type="ARBA" id="ARBA00006275"/>
    </source>
</evidence>
<comment type="caution">
    <text evidence="9">The sequence shown here is derived from an EMBL/GenBank/DDBJ whole genome shotgun (WGS) entry which is preliminary data.</text>
</comment>
<evidence type="ECO:0000259" key="8">
    <source>
        <dbReference type="Pfam" id="PF14322"/>
    </source>
</evidence>
<dbReference type="Pfam" id="PF07980">
    <property type="entry name" value="SusD_RagB"/>
    <property type="match status" value="1"/>
</dbReference>
<dbReference type="Gene3D" id="1.25.40.390">
    <property type="match status" value="1"/>
</dbReference>
<dbReference type="AlphaFoldDB" id="A0A3E1NGU8"/>
<gene>
    <name evidence="9" type="ORF">DXN05_16715</name>
</gene>
<evidence type="ECO:0000259" key="7">
    <source>
        <dbReference type="Pfam" id="PF07980"/>
    </source>
</evidence>
<feature type="domain" description="RagB/SusD" evidence="7">
    <location>
        <begin position="283"/>
        <end position="549"/>
    </location>
</feature>
<dbReference type="InterPro" id="IPR012944">
    <property type="entry name" value="SusD_RagB_dom"/>
</dbReference>
<keyword evidence="10" id="KW-1185">Reference proteome</keyword>